<proteinExistence type="predicted"/>
<evidence type="ECO:0000313" key="2">
    <source>
        <dbReference type="EMBL" id="APQ42130.1"/>
    </source>
</evidence>
<dbReference type="GeneID" id="63210590"/>
<dbReference type="RefSeq" id="YP_010013931.1">
    <property type="nucleotide sequence ID" value="NC_053515.1"/>
</dbReference>
<organism evidence="2 3">
    <name type="scientific">Mycobacterium phage MrMagoo</name>
    <dbReference type="NCBI Taxonomy" id="1927020"/>
    <lineage>
        <taxon>Viruses</taxon>
        <taxon>Duplodnaviria</taxon>
        <taxon>Heunggongvirae</taxon>
        <taxon>Uroviricota</taxon>
        <taxon>Caudoviricetes</taxon>
        <taxon>Vilmaviridae</taxon>
        <taxon>Mclasvirinae</taxon>
        <taxon>Reyvirus</taxon>
        <taxon>Reyvirus mrmagoo</taxon>
    </lineage>
</organism>
<dbReference type="Proteomes" id="UP000225965">
    <property type="component" value="Segment"/>
</dbReference>
<protein>
    <submittedName>
        <fullName evidence="2">Uncharacterized protein</fullName>
    </submittedName>
</protein>
<evidence type="ECO:0000256" key="1">
    <source>
        <dbReference type="SAM" id="MobiDB-lite"/>
    </source>
</evidence>
<sequence>MTDIARVPLEPHLYGPPDGPGIAYFYKESNPAFAEILMSTRVQTITAEWTALVMSTYIGRIAPRSDPGSPESLAGSVRAEVYVGGFKSDRWVGEISVESPYAAADEFGRHSPAEGQNNSTYEGSHDLRESLYQHLRPI</sequence>
<name>A0A1L6BYF7_9CAUD</name>
<accession>A0A1L6BYF7</accession>
<gene>
    <name evidence="2" type="primary">25</name>
    <name evidence="2" type="ORF">PBI_MRMAGOO_25</name>
</gene>
<reference evidence="2 3" key="1">
    <citation type="submission" date="2016-11" db="EMBL/GenBank/DDBJ databases">
        <authorList>
            <person name="Brown T."/>
            <person name="Davidson K."/>
            <person name="Doll Z."/>
            <person name="Jansson R."/>
            <person name="Janyszek T."/>
            <person name="Lwin C."/>
            <person name="Patil S."/>
            <person name="Piper J."/>
            <person name="Rajendiran N."/>
            <person name="Rittenhouse N.L."/>
            <person name="Younker T.P."/>
            <person name="Zhang J."/>
            <person name="Garlena R.A."/>
            <person name="Russell D.A."/>
            <person name="Pope W.H."/>
            <person name="Jacobs-Sera D."/>
            <person name="Hatfull G.F."/>
        </authorList>
    </citation>
    <scope>NUCLEOTIDE SEQUENCE [LARGE SCALE GENOMIC DNA]</scope>
</reference>
<keyword evidence="3" id="KW-1185">Reference proteome</keyword>
<dbReference type="KEGG" id="vg:63210590"/>
<dbReference type="EMBL" id="KY223999">
    <property type="protein sequence ID" value="APQ42130.1"/>
    <property type="molecule type" value="Genomic_DNA"/>
</dbReference>
<feature type="region of interest" description="Disordered" evidence="1">
    <location>
        <begin position="106"/>
        <end position="125"/>
    </location>
</feature>
<evidence type="ECO:0000313" key="3">
    <source>
        <dbReference type="Proteomes" id="UP000225965"/>
    </source>
</evidence>